<evidence type="ECO:0000313" key="2">
    <source>
        <dbReference type="Proteomes" id="UP000647172"/>
    </source>
</evidence>
<comment type="caution">
    <text evidence="1">The sequence shown here is derived from an EMBL/GenBank/DDBJ whole genome shotgun (WGS) entry which is preliminary data.</text>
</comment>
<dbReference type="Proteomes" id="UP000647172">
    <property type="component" value="Unassembled WGS sequence"/>
</dbReference>
<evidence type="ECO:0000313" key="1">
    <source>
        <dbReference type="EMBL" id="GIE48687.1"/>
    </source>
</evidence>
<reference evidence="1" key="1">
    <citation type="submission" date="2021-01" db="EMBL/GenBank/DDBJ databases">
        <title>Whole genome shotgun sequence of Actinoplanes nipponensis NBRC 14063.</title>
        <authorList>
            <person name="Komaki H."/>
            <person name="Tamura T."/>
        </authorList>
    </citation>
    <scope>NUCLEOTIDE SEQUENCE</scope>
    <source>
        <strain evidence="1">NBRC 14063</strain>
    </source>
</reference>
<accession>A0A919JGM5</accession>
<dbReference type="AlphaFoldDB" id="A0A919JGM5"/>
<protein>
    <submittedName>
        <fullName evidence="1">Uncharacterized protein</fullName>
    </submittedName>
</protein>
<name>A0A919JGM5_9ACTN</name>
<dbReference type="EMBL" id="BOMQ01000026">
    <property type="protein sequence ID" value="GIE48687.1"/>
    <property type="molecule type" value="Genomic_DNA"/>
</dbReference>
<gene>
    <name evidence="1" type="ORF">Ani05nite_22210</name>
</gene>
<sequence length="66" mass="6840">MLGAFAALLGAVRADRAVIAGFRRGSPEVYGGKARLPAAVEAHPWLSRESPLIRWSPAAAATTVGP</sequence>
<keyword evidence="2" id="KW-1185">Reference proteome</keyword>
<proteinExistence type="predicted"/>
<organism evidence="1 2">
    <name type="scientific">Actinoplanes nipponensis</name>
    <dbReference type="NCBI Taxonomy" id="135950"/>
    <lineage>
        <taxon>Bacteria</taxon>
        <taxon>Bacillati</taxon>
        <taxon>Actinomycetota</taxon>
        <taxon>Actinomycetes</taxon>
        <taxon>Micromonosporales</taxon>
        <taxon>Micromonosporaceae</taxon>
        <taxon>Actinoplanes</taxon>
    </lineage>
</organism>